<name>A0A9P6Y488_RHIOR</name>
<feature type="region of interest" description="Disordered" evidence="1">
    <location>
        <begin position="22"/>
        <end position="89"/>
    </location>
</feature>
<reference evidence="2" key="1">
    <citation type="journal article" date="2020" name="Microb. Genom.">
        <title>Genetic diversity of clinical and environmental Mucorales isolates obtained from an investigation of mucormycosis cases among solid organ transplant recipients.</title>
        <authorList>
            <person name="Nguyen M.H."/>
            <person name="Kaul D."/>
            <person name="Muto C."/>
            <person name="Cheng S.J."/>
            <person name="Richter R.A."/>
            <person name="Bruno V.M."/>
            <person name="Liu G."/>
            <person name="Beyhan S."/>
            <person name="Sundermann A.J."/>
            <person name="Mounaud S."/>
            <person name="Pasculle A.W."/>
            <person name="Nierman W.C."/>
            <person name="Driscoll E."/>
            <person name="Cumbie R."/>
            <person name="Clancy C.J."/>
            <person name="Dupont C.L."/>
        </authorList>
    </citation>
    <scope>NUCLEOTIDE SEQUENCE</scope>
    <source>
        <strain evidence="2">GL16</strain>
    </source>
</reference>
<dbReference type="AlphaFoldDB" id="A0A9P6Y488"/>
<evidence type="ECO:0000313" key="2">
    <source>
        <dbReference type="EMBL" id="KAG1538771.1"/>
    </source>
</evidence>
<comment type="caution">
    <text evidence="2">The sequence shown here is derived from an EMBL/GenBank/DDBJ whole genome shotgun (WGS) entry which is preliminary data.</text>
</comment>
<dbReference type="Proteomes" id="UP000717996">
    <property type="component" value="Unassembled WGS sequence"/>
</dbReference>
<accession>A0A9P6Y488</accession>
<protein>
    <submittedName>
        <fullName evidence="2">Uncharacterized protein</fullName>
    </submittedName>
</protein>
<proteinExistence type="predicted"/>
<dbReference type="EMBL" id="JAANIT010001777">
    <property type="protein sequence ID" value="KAG1538771.1"/>
    <property type="molecule type" value="Genomic_DNA"/>
</dbReference>
<evidence type="ECO:0000256" key="1">
    <source>
        <dbReference type="SAM" id="MobiDB-lite"/>
    </source>
</evidence>
<sequence>MPGPATFLSLGAFGAAAYYANRRNSGAEKDENTPFNLARRRSSNTPIDHTWDPRSQPEVIWRRNNGVSFSHNSDVKFPAKRKNSEQTSK</sequence>
<dbReference type="OMA" id="RRSYGAN"/>
<dbReference type="OrthoDB" id="2384350at2759"/>
<evidence type="ECO:0000313" key="3">
    <source>
        <dbReference type="Proteomes" id="UP000717996"/>
    </source>
</evidence>
<organism evidence="2 3">
    <name type="scientific">Rhizopus oryzae</name>
    <name type="common">Mucormycosis agent</name>
    <name type="synonym">Rhizopus arrhizus var. delemar</name>
    <dbReference type="NCBI Taxonomy" id="64495"/>
    <lineage>
        <taxon>Eukaryota</taxon>
        <taxon>Fungi</taxon>
        <taxon>Fungi incertae sedis</taxon>
        <taxon>Mucoromycota</taxon>
        <taxon>Mucoromycotina</taxon>
        <taxon>Mucoromycetes</taxon>
        <taxon>Mucorales</taxon>
        <taxon>Mucorineae</taxon>
        <taxon>Rhizopodaceae</taxon>
        <taxon>Rhizopus</taxon>
    </lineage>
</organism>
<gene>
    <name evidence="2" type="ORF">G6F51_009557</name>
</gene>